<dbReference type="Proteomes" id="UP001501183">
    <property type="component" value="Unassembled WGS sequence"/>
</dbReference>
<dbReference type="SUPFAM" id="SSF50118">
    <property type="entry name" value="Cell growth inhibitor/plasmid maintenance toxic component"/>
    <property type="match status" value="1"/>
</dbReference>
<dbReference type="EMBL" id="BAABFB010000072">
    <property type="protein sequence ID" value="GAA4488445.1"/>
    <property type="molecule type" value="Genomic_DNA"/>
</dbReference>
<keyword evidence="3" id="KW-1185">Reference proteome</keyword>
<feature type="domain" description="DUF1918" evidence="1">
    <location>
        <begin position="1"/>
        <end position="58"/>
    </location>
</feature>
<evidence type="ECO:0000259" key="1">
    <source>
        <dbReference type="Pfam" id="PF08940"/>
    </source>
</evidence>
<evidence type="ECO:0000313" key="2">
    <source>
        <dbReference type="EMBL" id="GAA4488445.1"/>
    </source>
</evidence>
<protein>
    <submittedName>
        <fullName evidence="2">DUF1918 domain-containing protein</fullName>
    </submittedName>
</protein>
<evidence type="ECO:0000313" key="3">
    <source>
        <dbReference type="Proteomes" id="UP001501183"/>
    </source>
</evidence>
<proteinExistence type="predicted"/>
<sequence length="86" mass="9696">MHAEVGDWLVVKGTVLDSPDEIGLIVEVRRADGEPPYRVRWLRDNRETLVFPGPDAHVITAAEKLRADTRERRRIAALQQAILGRG</sequence>
<dbReference type="Pfam" id="PF08940">
    <property type="entry name" value="DUF1918"/>
    <property type="match status" value="1"/>
</dbReference>
<dbReference type="Gene3D" id="2.30.30.440">
    <property type="entry name" value="Domain of unknown function DUF1918"/>
    <property type="match status" value="1"/>
</dbReference>
<accession>A0ABP8PMD6</accession>
<gene>
    <name evidence="2" type="ORF">GCM10023094_48350</name>
</gene>
<dbReference type="RefSeq" id="WP_345351559.1">
    <property type="nucleotide sequence ID" value="NZ_BAABFB010000072.1"/>
</dbReference>
<comment type="caution">
    <text evidence="2">The sequence shown here is derived from an EMBL/GenBank/DDBJ whole genome shotgun (WGS) entry which is preliminary data.</text>
</comment>
<name>A0ABP8PMD6_9NOCA</name>
<organism evidence="2 3">
    <name type="scientific">Rhodococcus olei</name>
    <dbReference type="NCBI Taxonomy" id="2161675"/>
    <lineage>
        <taxon>Bacteria</taxon>
        <taxon>Bacillati</taxon>
        <taxon>Actinomycetota</taxon>
        <taxon>Actinomycetes</taxon>
        <taxon>Mycobacteriales</taxon>
        <taxon>Nocardiaceae</taxon>
        <taxon>Rhodococcus</taxon>
    </lineage>
</organism>
<dbReference type="InterPro" id="IPR015035">
    <property type="entry name" value="DUF1918"/>
</dbReference>
<reference evidence="3" key="1">
    <citation type="journal article" date="2019" name="Int. J. Syst. Evol. Microbiol.">
        <title>The Global Catalogue of Microorganisms (GCM) 10K type strain sequencing project: providing services to taxonomists for standard genome sequencing and annotation.</title>
        <authorList>
            <consortium name="The Broad Institute Genomics Platform"/>
            <consortium name="The Broad Institute Genome Sequencing Center for Infectious Disease"/>
            <person name="Wu L."/>
            <person name="Ma J."/>
        </authorList>
    </citation>
    <scope>NUCLEOTIDE SEQUENCE [LARGE SCALE GENOMIC DNA]</scope>
    <source>
        <strain evidence="3">JCM 32206</strain>
    </source>
</reference>